<sequence>MQLPVSHSNRSQKGAVCGAGENGGRNERKKNERQTEGGIPKVSDYSCPFTHFKSLTETQQSLDFTTHVINTDRLSNHFTTVSTTHSLTPHHLHHHHTNFP</sequence>
<organism evidence="2 3">
    <name type="scientific">Neurospora tetrasperma (strain FGSC 2508 / ATCC MYA-4615 / P0657)</name>
    <dbReference type="NCBI Taxonomy" id="510951"/>
    <lineage>
        <taxon>Eukaryota</taxon>
        <taxon>Fungi</taxon>
        <taxon>Dikarya</taxon>
        <taxon>Ascomycota</taxon>
        <taxon>Pezizomycotina</taxon>
        <taxon>Sordariomycetes</taxon>
        <taxon>Sordariomycetidae</taxon>
        <taxon>Sordariales</taxon>
        <taxon>Sordariaceae</taxon>
        <taxon>Neurospora</taxon>
    </lineage>
</organism>
<accession>F8MMG7</accession>
<gene>
    <name evidence="2" type="ORF">NEUTE1DRAFT_116959</name>
</gene>
<keyword evidence="3" id="KW-1185">Reference proteome</keyword>
<dbReference type="GeneID" id="20823169"/>
<evidence type="ECO:0000313" key="3">
    <source>
        <dbReference type="Proteomes" id="UP000008065"/>
    </source>
</evidence>
<dbReference type="AlphaFoldDB" id="F8MMG7"/>
<dbReference type="Proteomes" id="UP000008065">
    <property type="component" value="Unassembled WGS sequence"/>
</dbReference>
<feature type="non-terminal residue" evidence="2">
    <location>
        <position position="100"/>
    </location>
</feature>
<evidence type="ECO:0000313" key="2">
    <source>
        <dbReference type="EMBL" id="EGO57841.1"/>
    </source>
</evidence>
<dbReference type="VEuPathDB" id="FungiDB:NEUTE1DRAFT_116959"/>
<feature type="compositionally biased region" description="Basic and acidic residues" evidence="1">
    <location>
        <begin position="24"/>
        <end position="35"/>
    </location>
</feature>
<name>F8MMG7_NEUT8</name>
<dbReference type="RefSeq" id="XP_009850924.1">
    <property type="nucleotide sequence ID" value="XM_009852622.1"/>
</dbReference>
<evidence type="ECO:0000256" key="1">
    <source>
        <dbReference type="SAM" id="MobiDB-lite"/>
    </source>
</evidence>
<dbReference type="HOGENOM" id="CLU_2312851_0_0_1"/>
<feature type="region of interest" description="Disordered" evidence="1">
    <location>
        <begin position="1"/>
        <end position="43"/>
    </location>
</feature>
<reference evidence="3" key="1">
    <citation type="journal article" date="2011" name="Genetics">
        <title>Massive changes in genome architecture accompany the transition to self-fertility in the filamentous fungus Neurospora tetrasperma.</title>
        <authorList>
            <person name="Ellison C.E."/>
            <person name="Stajich J.E."/>
            <person name="Jacobson D.J."/>
            <person name="Natvig D.O."/>
            <person name="Lapidus A."/>
            <person name="Foster B."/>
            <person name="Aerts A."/>
            <person name="Riley R."/>
            <person name="Lindquist E.A."/>
            <person name="Grigoriev I.V."/>
            <person name="Taylor J.W."/>
        </authorList>
    </citation>
    <scope>NUCLEOTIDE SEQUENCE [LARGE SCALE GENOMIC DNA]</scope>
    <source>
        <strain evidence="3">FGSC 2508 / P0657</strain>
    </source>
</reference>
<protein>
    <submittedName>
        <fullName evidence="2">Uncharacterized protein</fullName>
    </submittedName>
</protein>
<feature type="compositionally biased region" description="Polar residues" evidence="1">
    <location>
        <begin position="1"/>
        <end position="12"/>
    </location>
</feature>
<dbReference type="EMBL" id="GL891304">
    <property type="protein sequence ID" value="EGO57841.1"/>
    <property type="molecule type" value="Genomic_DNA"/>
</dbReference>
<dbReference type="KEGG" id="nte:NEUTE1DRAFT116959"/>
<proteinExistence type="predicted"/>